<dbReference type="AlphaFoldDB" id="A0AA46BP64"/>
<dbReference type="RefSeq" id="WP_115031200.1">
    <property type="nucleotide sequence ID" value="NZ_JAAFNI010000001.1"/>
</dbReference>
<reference evidence="1 2" key="1">
    <citation type="submission" date="2018-06" db="EMBL/GenBank/DDBJ databases">
        <authorList>
            <consortium name="Pathogen Informatics"/>
            <person name="Doyle S."/>
        </authorList>
    </citation>
    <scope>NUCLEOTIDE SEQUENCE [LARGE SCALE GENOMIC DNA]</scope>
    <source>
        <strain evidence="1 2">NCTC7915</strain>
    </source>
</reference>
<proteinExistence type="predicted"/>
<organism evidence="1 2">
    <name type="scientific">Dermatophilus congolensis</name>
    <dbReference type="NCBI Taxonomy" id="1863"/>
    <lineage>
        <taxon>Bacteria</taxon>
        <taxon>Bacillati</taxon>
        <taxon>Actinomycetota</taxon>
        <taxon>Actinomycetes</taxon>
        <taxon>Micrococcales</taxon>
        <taxon>Dermatophilaceae</taxon>
        <taxon>Dermatophilus</taxon>
    </lineage>
</organism>
<dbReference type="EMBL" id="UFYA01000001">
    <property type="protein sequence ID" value="STD11857.1"/>
    <property type="molecule type" value="Genomic_DNA"/>
</dbReference>
<name>A0AA46BP64_9MICO</name>
<gene>
    <name evidence="1" type="ORF">NCTC7915_01678</name>
</gene>
<comment type="caution">
    <text evidence="1">The sequence shown here is derived from an EMBL/GenBank/DDBJ whole genome shotgun (WGS) entry which is preliminary data.</text>
</comment>
<dbReference type="Proteomes" id="UP000254118">
    <property type="component" value="Unassembled WGS sequence"/>
</dbReference>
<sequence length="162" mass="17183">MPIAIPDPKPIKDLFESLLGRDVSMLPLDKPVVPTARRACCVGLYVDTDQNVKALVAADLPLAARAGAALGLVPKAGADTAIENDELPAALYDNFYEVMNIFSSLFNVGDPEDHLKLSQVFQPGMVIPTNAAKMLRGLGKRADFTLSVDGYGDGALGVVVPF</sequence>
<protein>
    <submittedName>
        <fullName evidence="1">Uncharacterized protein</fullName>
    </submittedName>
</protein>
<evidence type="ECO:0000313" key="1">
    <source>
        <dbReference type="EMBL" id="STD11857.1"/>
    </source>
</evidence>
<evidence type="ECO:0000313" key="2">
    <source>
        <dbReference type="Proteomes" id="UP000254118"/>
    </source>
</evidence>
<accession>A0AA46BP64</accession>